<dbReference type="EMBL" id="KQ982021">
    <property type="protein sequence ID" value="KYN30599.1"/>
    <property type="molecule type" value="Genomic_DNA"/>
</dbReference>
<name>A0A195ERU4_9HYME</name>
<sequence length="179" mass="19541">APTKRTSIVHPRFSAGVSKSNEIWQAGYDSSFLLSAPPRAIDLSIPPQLADLSLLIPSTISSLAGPFDRSPPASCLLPAAKNPRIQSYIAEQVRKARWSRSTLRRKAKPQPLLVRNVWSDRRVRVYTRIYARTGTFAARRGARGASGAGAARRRALSAVGPVPRKEALFHRARGSTVTC</sequence>
<organism evidence="1 2">
    <name type="scientific">Trachymyrmex septentrionalis</name>
    <dbReference type="NCBI Taxonomy" id="34720"/>
    <lineage>
        <taxon>Eukaryota</taxon>
        <taxon>Metazoa</taxon>
        <taxon>Ecdysozoa</taxon>
        <taxon>Arthropoda</taxon>
        <taxon>Hexapoda</taxon>
        <taxon>Insecta</taxon>
        <taxon>Pterygota</taxon>
        <taxon>Neoptera</taxon>
        <taxon>Endopterygota</taxon>
        <taxon>Hymenoptera</taxon>
        <taxon>Apocrita</taxon>
        <taxon>Aculeata</taxon>
        <taxon>Formicoidea</taxon>
        <taxon>Formicidae</taxon>
        <taxon>Myrmicinae</taxon>
        <taxon>Trachymyrmex</taxon>
    </lineage>
</organism>
<dbReference type="Proteomes" id="UP000078541">
    <property type="component" value="Unassembled WGS sequence"/>
</dbReference>
<proteinExistence type="predicted"/>
<gene>
    <name evidence="1" type="ORF">ALC56_15295</name>
</gene>
<evidence type="ECO:0000313" key="1">
    <source>
        <dbReference type="EMBL" id="KYN30599.1"/>
    </source>
</evidence>
<evidence type="ECO:0000313" key="2">
    <source>
        <dbReference type="Proteomes" id="UP000078541"/>
    </source>
</evidence>
<keyword evidence="2" id="KW-1185">Reference proteome</keyword>
<feature type="non-terminal residue" evidence="1">
    <location>
        <position position="1"/>
    </location>
</feature>
<protein>
    <submittedName>
        <fullName evidence="1">Uncharacterized protein</fullName>
    </submittedName>
</protein>
<reference evidence="1 2" key="1">
    <citation type="submission" date="2016-03" db="EMBL/GenBank/DDBJ databases">
        <title>Trachymyrmex septentrionalis WGS genome.</title>
        <authorList>
            <person name="Nygaard S."/>
            <person name="Hu H."/>
            <person name="Boomsma J."/>
            <person name="Zhang G."/>
        </authorList>
    </citation>
    <scope>NUCLEOTIDE SEQUENCE [LARGE SCALE GENOMIC DNA]</scope>
    <source>
        <strain evidence="1">Tsep2-gDNA-1</strain>
        <tissue evidence="1">Whole body</tissue>
    </source>
</reference>
<dbReference type="AlphaFoldDB" id="A0A195ERU4"/>
<accession>A0A195ERU4</accession>